<evidence type="ECO:0000313" key="4">
    <source>
        <dbReference type="Proteomes" id="UP001493487"/>
    </source>
</evidence>
<dbReference type="PANTHER" id="PTHR45947:SF3">
    <property type="entry name" value="SULFOQUINOVOSYL TRANSFERASE SQD2"/>
    <property type="match status" value="1"/>
</dbReference>
<proteinExistence type="predicted"/>
<feature type="domain" description="Glycosyl transferase family 1" evidence="1">
    <location>
        <begin position="208"/>
        <end position="370"/>
    </location>
</feature>
<dbReference type="EC" id="2.4.-.-" evidence="3"/>
<dbReference type="PANTHER" id="PTHR45947">
    <property type="entry name" value="SULFOQUINOVOSYL TRANSFERASE SQD2"/>
    <property type="match status" value="1"/>
</dbReference>
<dbReference type="InterPro" id="IPR050194">
    <property type="entry name" value="Glycosyltransferase_grp1"/>
</dbReference>
<organism evidence="3 4">
    <name type="scientific">Cohnella silvisoli</name>
    <dbReference type="NCBI Taxonomy" id="2873699"/>
    <lineage>
        <taxon>Bacteria</taxon>
        <taxon>Bacillati</taxon>
        <taxon>Bacillota</taxon>
        <taxon>Bacilli</taxon>
        <taxon>Bacillales</taxon>
        <taxon>Paenibacillaceae</taxon>
        <taxon>Cohnella</taxon>
    </lineage>
</organism>
<keyword evidence="3" id="KW-0808">Transferase</keyword>
<evidence type="ECO:0000259" key="2">
    <source>
        <dbReference type="Pfam" id="PF13439"/>
    </source>
</evidence>
<keyword evidence="4" id="KW-1185">Reference proteome</keyword>
<dbReference type="Gene3D" id="3.40.50.2000">
    <property type="entry name" value="Glycogen Phosphorylase B"/>
    <property type="match status" value="2"/>
</dbReference>
<comment type="caution">
    <text evidence="3">The sequence shown here is derived from an EMBL/GenBank/DDBJ whole genome shotgun (WGS) entry which is preliminary data.</text>
</comment>
<dbReference type="InterPro" id="IPR028098">
    <property type="entry name" value="Glyco_trans_4-like_N"/>
</dbReference>
<dbReference type="GO" id="GO:0016757">
    <property type="term" value="F:glycosyltransferase activity"/>
    <property type="evidence" value="ECO:0007669"/>
    <property type="project" value="UniProtKB-KW"/>
</dbReference>
<dbReference type="Pfam" id="PF00534">
    <property type="entry name" value="Glycos_transf_1"/>
    <property type="match status" value="1"/>
</dbReference>
<protein>
    <submittedName>
        <fullName evidence="3">Glycosyltransferase</fullName>
        <ecNumber evidence="3">2.4.-.-</ecNumber>
    </submittedName>
</protein>
<dbReference type="Pfam" id="PF13439">
    <property type="entry name" value="Glyco_transf_4"/>
    <property type="match status" value="1"/>
</dbReference>
<feature type="domain" description="Glycosyltransferase subfamily 4-like N-terminal" evidence="2">
    <location>
        <begin position="26"/>
        <end position="203"/>
    </location>
</feature>
<dbReference type="SUPFAM" id="SSF53756">
    <property type="entry name" value="UDP-Glycosyltransferase/glycogen phosphorylase"/>
    <property type="match status" value="1"/>
</dbReference>
<sequence>MDIILKILFLSWAYPKKNTPYLGIWAHQQALALKARGVEVDVVNMVPYIPRFLGFISDKIKRYSNIPRLEQYDGITVYHPKLIRSNPYDALDKLLFHILSFQSGIISSVLMDWIDIKKYQVIHAHNLFPDGVIAYLLYKRYDIPYVITLHDVDKFNRFPKRGWQRKISRLIIDHADRVFVVSNRVRDNILPYVENERIQVLYNTFWTEERAQNLPKAKNIVTIASLIERKGIHVLLEAFYRVTAKHEDYHLTIIGNGSQLEPLKSLTRKFNLENKVTFTGTLAHQEAMDKLSRASVFCLPSWNEAFGVVYAEAMSYGIPIIGCKGEGIADIVCDRVNGMLVEPHDVDELEHTILSLIESPEYALKIGLEGKTKIRELHPDLFGEKLKGIYQEILAAR</sequence>
<dbReference type="InterPro" id="IPR001296">
    <property type="entry name" value="Glyco_trans_1"/>
</dbReference>
<evidence type="ECO:0000259" key="1">
    <source>
        <dbReference type="Pfam" id="PF00534"/>
    </source>
</evidence>
<dbReference type="RefSeq" id="WP_309244774.1">
    <property type="nucleotide sequence ID" value="NZ_JAIOAP010000009.1"/>
</dbReference>
<accession>A0ABV1KW27</accession>
<reference evidence="3 4" key="1">
    <citation type="journal article" date="2023" name="Genome Announc.">
        <title>Pan-Genome Analyses of the Genus Cohnella and Proposal of the Novel Species Cohnella silvisoli sp. nov., Isolated from Forest Soil.</title>
        <authorList>
            <person name="Wang C."/>
            <person name="Mao L."/>
            <person name="Bao G."/>
            <person name="Zhu H."/>
        </authorList>
    </citation>
    <scope>NUCLEOTIDE SEQUENCE [LARGE SCALE GENOMIC DNA]</scope>
    <source>
        <strain evidence="3 4">NL03-T5-1</strain>
    </source>
</reference>
<gene>
    <name evidence="3" type="ORF">QJS35_17860</name>
</gene>
<dbReference type="Proteomes" id="UP001493487">
    <property type="component" value="Unassembled WGS sequence"/>
</dbReference>
<evidence type="ECO:0000313" key="3">
    <source>
        <dbReference type="EMBL" id="MEQ4484266.1"/>
    </source>
</evidence>
<keyword evidence="3" id="KW-0328">Glycosyltransferase</keyword>
<name>A0ABV1KW27_9BACL</name>
<dbReference type="EMBL" id="JASKHM010000010">
    <property type="protein sequence ID" value="MEQ4484266.1"/>
    <property type="molecule type" value="Genomic_DNA"/>
</dbReference>